<evidence type="ECO:0000256" key="4">
    <source>
        <dbReference type="ARBA" id="ARBA00022692"/>
    </source>
</evidence>
<dbReference type="EC" id="2.4.2.42" evidence="10"/>
<dbReference type="PANTHER" id="PTHR46012">
    <property type="entry name" value="IP22168P"/>
    <property type="match status" value="1"/>
</dbReference>
<dbReference type="EMBL" id="HBHX01060250">
    <property type="protein sequence ID" value="CAE0140468.1"/>
    <property type="molecule type" value="Transcribed_RNA"/>
</dbReference>
<name>A0A7S3BNU2_9EUKA</name>
<keyword evidence="4" id="KW-0812">Transmembrane</keyword>
<proteinExistence type="predicted"/>
<evidence type="ECO:0000313" key="12">
    <source>
        <dbReference type="EMBL" id="CAE0140468.1"/>
    </source>
</evidence>
<keyword evidence="7" id="KW-0472">Membrane</keyword>
<evidence type="ECO:0000256" key="1">
    <source>
        <dbReference type="ARBA" id="ARBA00004606"/>
    </source>
</evidence>
<evidence type="ECO:0000256" key="3">
    <source>
        <dbReference type="ARBA" id="ARBA00022679"/>
    </source>
</evidence>
<comment type="function">
    <text evidence="9">Glycosyltransferase which elongates the O-linked glucose attached to EGF-like repeats in the extracellular domain of Notch proteins by catalyzing the addition of xylose.</text>
</comment>
<dbReference type="AlphaFoldDB" id="A0A7S3BNU2"/>
<comment type="catalytic activity">
    <reaction evidence="11">
        <text>3-O-(beta-D-glucosyl)-L-seryl-[EGF-like domain protein] + UDP-alpha-D-xylose = 3-O-[alpha-D-xylosyl-(1-&gt;3)-beta-D-glucosyl]-L-seryl-[EGF-like domain protein] + UDP + H(+)</text>
        <dbReference type="Rhea" id="RHEA:56064"/>
        <dbReference type="Rhea" id="RHEA-COMP:14610"/>
        <dbReference type="Rhea" id="RHEA-COMP:14611"/>
        <dbReference type="ChEBI" id="CHEBI:15378"/>
        <dbReference type="ChEBI" id="CHEBI:57632"/>
        <dbReference type="ChEBI" id="CHEBI:58223"/>
        <dbReference type="ChEBI" id="CHEBI:140575"/>
        <dbReference type="ChEBI" id="CHEBI:140576"/>
        <dbReference type="EC" id="2.4.2.42"/>
    </reaction>
</comment>
<dbReference type="GO" id="GO:0016266">
    <property type="term" value="P:protein O-linked glycosylation via N-acetyl-galactosamine"/>
    <property type="evidence" value="ECO:0007669"/>
    <property type="project" value="TreeGrafter"/>
</dbReference>
<evidence type="ECO:0000256" key="2">
    <source>
        <dbReference type="ARBA" id="ARBA00022676"/>
    </source>
</evidence>
<keyword evidence="2" id="KW-0328">Glycosyltransferase</keyword>
<keyword evidence="5" id="KW-0735">Signal-anchor</keyword>
<dbReference type="GO" id="GO:0016020">
    <property type="term" value="C:membrane"/>
    <property type="evidence" value="ECO:0007669"/>
    <property type="project" value="UniProtKB-SubCell"/>
</dbReference>
<evidence type="ECO:0000256" key="6">
    <source>
        <dbReference type="ARBA" id="ARBA00022989"/>
    </source>
</evidence>
<evidence type="ECO:0000256" key="10">
    <source>
        <dbReference type="ARBA" id="ARBA00038854"/>
    </source>
</evidence>
<protein>
    <recommendedName>
        <fullName evidence="10">UDP-D-xylose:beta-D-glucoside alpha-1,3-D-xylosyltransferase</fullName>
        <ecNumber evidence="10">2.4.2.42</ecNumber>
    </recommendedName>
</protein>
<dbReference type="Pfam" id="PF01501">
    <property type="entry name" value="Glyco_transf_8"/>
    <property type="match status" value="1"/>
</dbReference>
<keyword evidence="6" id="KW-1133">Transmembrane helix</keyword>
<dbReference type="GO" id="GO:0140563">
    <property type="term" value="F:UDP-D-xylose:beta-D-glucoside alpha-1,3-D-xylosyltransferase activity"/>
    <property type="evidence" value="ECO:0007669"/>
    <property type="project" value="UniProtKB-EC"/>
</dbReference>
<dbReference type="Gene3D" id="3.90.550.10">
    <property type="entry name" value="Spore Coat Polysaccharide Biosynthesis Protein SpsA, Chain A"/>
    <property type="match status" value="1"/>
</dbReference>
<keyword evidence="8" id="KW-0325">Glycoprotein</keyword>
<organism evidence="12">
    <name type="scientific">Haptolina ericina</name>
    <dbReference type="NCBI Taxonomy" id="156174"/>
    <lineage>
        <taxon>Eukaryota</taxon>
        <taxon>Haptista</taxon>
        <taxon>Haptophyta</taxon>
        <taxon>Prymnesiophyceae</taxon>
        <taxon>Prymnesiales</taxon>
        <taxon>Prymnesiaceae</taxon>
        <taxon>Haptolina</taxon>
    </lineage>
</organism>
<gene>
    <name evidence="12" type="ORF">HERI1096_LOCUS33309</name>
</gene>
<evidence type="ECO:0000256" key="11">
    <source>
        <dbReference type="ARBA" id="ARBA00049181"/>
    </source>
</evidence>
<evidence type="ECO:0000256" key="9">
    <source>
        <dbReference type="ARBA" id="ARBA00037301"/>
    </source>
</evidence>
<dbReference type="InterPro" id="IPR002495">
    <property type="entry name" value="Glyco_trans_8"/>
</dbReference>
<evidence type="ECO:0000256" key="8">
    <source>
        <dbReference type="ARBA" id="ARBA00023180"/>
    </source>
</evidence>
<dbReference type="InterPro" id="IPR029044">
    <property type="entry name" value="Nucleotide-diphossugar_trans"/>
</dbReference>
<evidence type="ECO:0000256" key="5">
    <source>
        <dbReference type="ARBA" id="ARBA00022968"/>
    </source>
</evidence>
<dbReference type="PANTHER" id="PTHR46012:SF2">
    <property type="entry name" value="IP22168P"/>
    <property type="match status" value="1"/>
</dbReference>
<keyword evidence="3" id="KW-0808">Transferase</keyword>
<sequence length="299" mass="33321">MRSDAIHVFTTACGSNQRVMDNAINLIRSVYAGLARTGAGQRRLHMHLLHDDGKGALAVVRVVRSSIELGLLSRRLFHFSASVTTAPARWIRRFALCSFARLSIAEEFPALDHAIYLDADTYVLGDIRDAFDVTFGAFNSSQWAALALETELGSRFNYYHSYLRQHPTEARNVYLPQGLNAGVLMMNLTRQRATGFAQFALAYPGRAPMGDQDIVNAYFARQRHELLILPCRLNRRPDSNCAEPAWVEPGVIHGNREAFVRGVSPGGFKKEPPFTDPLFLAAGDLYHLDGLHHSRTEAP</sequence>
<comment type="subcellular location">
    <subcellularLocation>
        <location evidence="1">Membrane</location>
        <topology evidence="1">Single-pass type II membrane protein</topology>
    </subcellularLocation>
</comment>
<accession>A0A7S3BNU2</accession>
<dbReference type="InterPro" id="IPR051993">
    <property type="entry name" value="Glycosyltransferase_8"/>
</dbReference>
<reference evidence="12" key="1">
    <citation type="submission" date="2021-01" db="EMBL/GenBank/DDBJ databases">
        <authorList>
            <person name="Corre E."/>
            <person name="Pelletier E."/>
            <person name="Niang G."/>
            <person name="Scheremetjew M."/>
            <person name="Finn R."/>
            <person name="Kale V."/>
            <person name="Holt S."/>
            <person name="Cochrane G."/>
            <person name="Meng A."/>
            <person name="Brown T."/>
            <person name="Cohen L."/>
        </authorList>
    </citation>
    <scope>NUCLEOTIDE SEQUENCE</scope>
    <source>
        <strain evidence="12">CCMP281</strain>
    </source>
</reference>
<dbReference type="SUPFAM" id="SSF53448">
    <property type="entry name" value="Nucleotide-diphospho-sugar transferases"/>
    <property type="match status" value="1"/>
</dbReference>
<evidence type="ECO:0000256" key="7">
    <source>
        <dbReference type="ARBA" id="ARBA00023136"/>
    </source>
</evidence>